<dbReference type="RefSeq" id="WP_345209369.1">
    <property type="nucleotide sequence ID" value="NZ_BAABFT010000001.1"/>
</dbReference>
<name>A0ABP8FSA5_9SPHI</name>
<comment type="caution">
    <text evidence="3">The sequence shown here is derived from an EMBL/GenBank/DDBJ whole genome shotgun (WGS) entry which is preliminary data.</text>
</comment>
<feature type="transmembrane region" description="Helical" evidence="1">
    <location>
        <begin position="77"/>
        <end position="94"/>
    </location>
</feature>
<feature type="transmembrane region" description="Helical" evidence="1">
    <location>
        <begin position="52"/>
        <end position="71"/>
    </location>
</feature>
<proteinExistence type="predicted"/>
<evidence type="ECO:0000259" key="2">
    <source>
        <dbReference type="Pfam" id="PF13386"/>
    </source>
</evidence>
<keyword evidence="4" id="KW-1185">Reference proteome</keyword>
<evidence type="ECO:0000313" key="3">
    <source>
        <dbReference type="EMBL" id="GAA4310041.1"/>
    </source>
</evidence>
<reference evidence="4" key="1">
    <citation type="journal article" date="2019" name="Int. J. Syst. Evol. Microbiol.">
        <title>The Global Catalogue of Microorganisms (GCM) 10K type strain sequencing project: providing services to taxonomists for standard genome sequencing and annotation.</title>
        <authorList>
            <consortium name="The Broad Institute Genomics Platform"/>
            <consortium name="The Broad Institute Genome Sequencing Center for Infectious Disease"/>
            <person name="Wu L."/>
            <person name="Ma J."/>
        </authorList>
    </citation>
    <scope>NUCLEOTIDE SEQUENCE [LARGE SCALE GENOMIC DNA]</scope>
    <source>
        <strain evidence="4">JCM 17705</strain>
    </source>
</reference>
<dbReference type="PANTHER" id="PTHR42208:SF1">
    <property type="entry name" value="HEAVY METAL TRANSPORTER"/>
    <property type="match status" value="1"/>
</dbReference>
<protein>
    <submittedName>
        <fullName evidence="3">Sulfite exporter TauE/SafE family protein</fullName>
    </submittedName>
</protein>
<feature type="transmembrane region" description="Helical" evidence="1">
    <location>
        <begin position="6"/>
        <end position="31"/>
    </location>
</feature>
<organism evidence="3 4">
    <name type="scientific">Mucilaginibacter gynuensis</name>
    <dbReference type="NCBI Taxonomy" id="1302236"/>
    <lineage>
        <taxon>Bacteria</taxon>
        <taxon>Pseudomonadati</taxon>
        <taxon>Bacteroidota</taxon>
        <taxon>Sphingobacteriia</taxon>
        <taxon>Sphingobacteriales</taxon>
        <taxon>Sphingobacteriaceae</taxon>
        <taxon>Mucilaginibacter</taxon>
    </lineage>
</organism>
<keyword evidence="1" id="KW-0812">Transmembrane</keyword>
<evidence type="ECO:0000313" key="4">
    <source>
        <dbReference type="Proteomes" id="UP001500582"/>
    </source>
</evidence>
<dbReference type="Proteomes" id="UP001500582">
    <property type="component" value="Unassembled WGS sequence"/>
</dbReference>
<feature type="domain" description="Urease accessory protein UreH-like transmembrane" evidence="2">
    <location>
        <begin position="6"/>
        <end position="203"/>
    </location>
</feature>
<dbReference type="InterPro" id="IPR039447">
    <property type="entry name" value="UreH-like_TM_dom"/>
</dbReference>
<gene>
    <name evidence="3" type="ORF">GCM10023149_04600</name>
</gene>
<dbReference type="EMBL" id="BAABFT010000001">
    <property type="protein sequence ID" value="GAA4310041.1"/>
    <property type="molecule type" value="Genomic_DNA"/>
</dbReference>
<feature type="transmembrane region" description="Helical" evidence="1">
    <location>
        <begin position="159"/>
        <end position="183"/>
    </location>
</feature>
<feature type="transmembrane region" description="Helical" evidence="1">
    <location>
        <begin position="195"/>
        <end position="216"/>
    </location>
</feature>
<feature type="transmembrane region" description="Helical" evidence="1">
    <location>
        <begin position="126"/>
        <end position="147"/>
    </location>
</feature>
<dbReference type="Pfam" id="PF13386">
    <property type="entry name" value="DsbD_2"/>
    <property type="match status" value="1"/>
</dbReference>
<keyword evidence="1" id="KW-1133">Transmembrane helix</keyword>
<keyword evidence="1" id="KW-0472">Membrane</keyword>
<dbReference type="PANTHER" id="PTHR42208">
    <property type="entry name" value="HEAVY METAL TRANSPORTER-RELATED"/>
    <property type="match status" value="1"/>
</dbReference>
<evidence type="ECO:0000256" key="1">
    <source>
        <dbReference type="SAM" id="Phobius"/>
    </source>
</evidence>
<sequence length="228" mass="24920">MSTNEVAFFIGLFGSVHCVGMCGPLAFAVPFTGRSRWLLVWDKFIYQIGRTISYSLLGLITGIIGKQLWLFGAQQSISIISGVLIIGLACSKLLNLHYLKTERLSGFPSLINKFIIRAVTQKNGHLYIGILNGLLPCGFVYLALIGAVNTSTVISSVQYMFWFGIGTLPLMLAATLGAGLLTVTVRNRLNKTVPYFMLCLGLWFVLRGVPLNIPFISPAEIADPALCR</sequence>
<accession>A0ABP8FSA5</accession>